<dbReference type="PANTHER" id="PTHR43346">
    <property type="entry name" value="LIGAND BINDING DOMAIN PROTEIN, PUTATIVE (AFU_ORTHOLOGUE AFUA_6G14370)-RELATED"/>
    <property type="match status" value="1"/>
</dbReference>
<gene>
    <name evidence="1" type="ORF">G7Z17_g986</name>
</gene>
<reference evidence="1" key="1">
    <citation type="submission" date="2020-03" db="EMBL/GenBank/DDBJ databases">
        <title>Draft Genome Sequence of Cylindrodendrum hubeiense.</title>
        <authorList>
            <person name="Buettner E."/>
            <person name="Kellner H."/>
        </authorList>
    </citation>
    <scope>NUCLEOTIDE SEQUENCE</scope>
    <source>
        <strain evidence="1">IHI 201604</strain>
    </source>
</reference>
<dbReference type="CDD" id="cd02215">
    <property type="entry name" value="cupin_QDO_N_C"/>
    <property type="match status" value="1"/>
</dbReference>
<dbReference type="InterPro" id="IPR052538">
    <property type="entry name" value="Flavonoid_dioxygenase-like"/>
</dbReference>
<protein>
    <recommendedName>
        <fullName evidence="3">Quercetin 2,3-dioxygenase</fullName>
    </recommendedName>
</protein>
<proteinExistence type="predicted"/>
<dbReference type="Gene3D" id="2.60.120.10">
    <property type="entry name" value="Jelly Rolls"/>
    <property type="match status" value="2"/>
</dbReference>
<dbReference type="SUPFAM" id="SSF51182">
    <property type="entry name" value="RmlC-like cupins"/>
    <property type="match status" value="1"/>
</dbReference>
<dbReference type="CDD" id="cd20281">
    <property type="entry name" value="cupin_QDO_C"/>
    <property type="match status" value="1"/>
</dbReference>
<keyword evidence="2" id="KW-1185">Reference proteome</keyword>
<evidence type="ECO:0000313" key="2">
    <source>
        <dbReference type="Proteomes" id="UP000722485"/>
    </source>
</evidence>
<organism evidence="1 2">
    <name type="scientific">Cylindrodendrum hubeiense</name>
    <dbReference type="NCBI Taxonomy" id="595255"/>
    <lineage>
        <taxon>Eukaryota</taxon>
        <taxon>Fungi</taxon>
        <taxon>Dikarya</taxon>
        <taxon>Ascomycota</taxon>
        <taxon>Pezizomycotina</taxon>
        <taxon>Sordariomycetes</taxon>
        <taxon>Hypocreomycetidae</taxon>
        <taxon>Hypocreales</taxon>
        <taxon>Nectriaceae</taxon>
        <taxon>Cylindrodendrum</taxon>
    </lineage>
</organism>
<name>A0A9P5HJ42_9HYPO</name>
<dbReference type="PANTHER" id="PTHR43346:SF1">
    <property type="entry name" value="QUERCETIN 2,3-DIOXYGENASE-RELATED"/>
    <property type="match status" value="1"/>
</dbReference>
<evidence type="ECO:0000313" key="1">
    <source>
        <dbReference type="EMBL" id="KAF7556941.1"/>
    </source>
</evidence>
<dbReference type="EMBL" id="JAANBB010000008">
    <property type="protein sequence ID" value="KAF7556941.1"/>
    <property type="molecule type" value="Genomic_DNA"/>
</dbReference>
<accession>A0A9P5HJ42</accession>
<dbReference type="OrthoDB" id="5370773at2759"/>
<dbReference type="InterPro" id="IPR011051">
    <property type="entry name" value="RmlC_Cupin_sf"/>
</dbReference>
<dbReference type="InterPro" id="IPR014710">
    <property type="entry name" value="RmlC-like_jellyroll"/>
</dbReference>
<dbReference type="AlphaFoldDB" id="A0A9P5HJ42"/>
<sequence>MKWHQFLAGLPLASAVPRIDESLQQRDANSLIVKQAPQHARPYVLRKGDGQAVVVGSQVYRFSVTGNSSAGAFTLMQTNSESSTALGVLPHIHKAHYENFYCTKGRIQLWAQTNSTGHQGRLLTAGDYGAVPHNTIHTFQVLDPDTQITGVIQPGGFEELFIAISNDEFSSSTGSEFVPGASDDSSAGSDADTISALEGFDVYAQLDFVPRRDFVNGTAGGSANWHNGSNSLASDPTSPNFIAKNYGPKYLNNLGGGYQLVAPLTSDKQTAGNFSMGTATLSPILANMTAPSLDLSQPVAFQMEEGSLEVKVSGHDAVTLIQGDVIFVPAKTRFAFHATASFTKFLYVSGGSNGFSEELLSGAQDWNSTTYPISFGY</sequence>
<comment type="caution">
    <text evidence="1">The sequence shown here is derived from an EMBL/GenBank/DDBJ whole genome shotgun (WGS) entry which is preliminary data.</text>
</comment>
<dbReference type="Proteomes" id="UP000722485">
    <property type="component" value="Unassembled WGS sequence"/>
</dbReference>
<evidence type="ECO:0008006" key="3">
    <source>
        <dbReference type="Google" id="ProtNLM"/>
    </source>
</evidence>